<dbReference type="Proteomes" id="UP000288227">
    <property type="component" value="Unassembled WGS sequence"/>
</dbReference>
<dbReference type="EMBL" id="BHXQ01000007">
    <property type="protein sequence ID" value="GCC53322.1"/>
    <property type="molecule type" value="Genomic_DNA"/>
</dbReference>
<sequence>MIKRKVILFFVFFMTTCSSQAQINHSVLTLMKEDFKAISFHKLIFSEIELIEFCKASIGQNQFEKSLSNLKSIQERMTEGNAKEVTVVCNMIYKRVNDVKPYTEEQRKGKMFILDRLNEFQVNFKIDENFLLKRFDSAKRGITQGEDECSPGYSKYIFLIYDPILYKDVMIKNKSVSQDGVVYLPLLCTIEEDDGLMPIRAVMQRELLRLLSNYKDPAFDELKRRIKESELEETHD</sequence>
<gene>
    <name evidence="2" type="ORF">SanaruYs_35650</name>
</gene>
<dbReference type="AlphaFoldDB" id="A0A401UEN2"/>
<proteinExistence type="predicted"/>
<evidence type="ECO:0000256" key="1">
    <source>
        <dbReference type="SAM" id="SignalP"/>
    </source>
</evidence>
<evidence type="ECO:0000313" key="3">
    <source>
        <dbReference type="Proteomes" id="UP000288227"/>
    </source>
</evidence>
<name>A0A401UEN2_9BACT</name>
<protein>
    <recommendedName>
        <fullName evidence="4">Lipoprotein</fullName>
    </recommendedName>
</protein>
<organism evidence="2 3">
    <name type="scientific">Chryseotalea sanaruensis</name>
    <dbReference type="NCBI Taxonomy" id="2482724"/>
    <lineage>
        <taxon>Bacteria</taxon>
        <taxon>Pseudomonadati</taxon>
        <taxon>Bacteroidota</taxon>
        <taxon>Cytophagia</taxon>
        <taxon>Cytophagales</taxon>
        <taxon>Chryseotaleaceae</taxon>
        <taxon>Chryseotalea</taxon>
    </lineage>
</organism>
<feature type="signal peptide" evidence="1">
    <location>
        <begin position="1"/>
        <end position="21"/>
    </location>
</feature>
<dbReference type="RefSeq" id="WP_127123971.1">
    <property type="nucleotide sequence ID" value="NZ_BHXQ01000007.1"/>
</dbReference>
<comment type="caution">
    <text evidence="2">The sequence shown here is derived from an EMBL/GenBank/DDBJ whole genome shotgun (WGS) entry which is preliminary data.</text>
</comment>
<evidence type="ECO:0000313" key="2">
    <source>
        <dbReference type="EMBL" id="GCC53322.1"/>
    </source>
</evidence>
<feature type="chain" id="PRO_5019179719" description="Lipoprotein" evidence="1">
    <location>
        <begin position="22"/>
        <end position="236"/>
    </location>
</feature>
<keyword evidence="3" id="KW-1185">Reference proteome</keyword>
<accession>A0A401UEN2</accession>
<keyword evidence="1" id="KW-0732">Signal</keyword>
<evidence type="ECO:0008006" key="4">
    <source>
        <dbReference type="Google" id="ProtNLM"/>
    </source>
</evidence>
<reference evidence="2 3" key="1">
    <citation type="submission" date="2018-11" db="EMBL/GenBank/DDBJ databases">
        <title>Chryseotalea sanarue gen. nov., sp., nov., a member of the family Cytophagaceae, isolated from a brackish lake in Hamamatsu Japan.</title>
        <authorList>
            <person name="Maejima Y."/>
            <person name="Iino T."/>
            <person name="Muraguchi Y."/>
            <person name="Fukuda K."/>
            <person name="Ohkuma M."/>
            <person name="Moriuchi R."/>
            <person name="Dohra H."/>
            <person name="Kimbara K."/>
            <person name="Shintani M."/>
        </authorList>
    </citation>
    <scope>NUCLEOTIDE SEQUENCE [LARGE SCALE GENOMIC DNA]</scope>
    <source>
        <strain evidence="2 3">Ys</strain>
    </source>
</reference>